<keyword evidence="1" id="KW-1133">Transmembrane helix</keyword>
<keyword evidence="5" id="KW-1185">Reference proteome</keyword>
<evidence type="ECO:0000259" key="3">
    <source>
        <dbReference type="Pfam" id="PF21021"/>
    </source>
</evidence>
<evidence type="ECO:0000313" key="4">
    <source>
        <dbReference type="EMBL" id="KAF7286309.1"/>
    </source>
</evidence>
<organism evidence="4 5">
    <name type="scientific">Rhynchophorus ferrugineus</name>
    <name type="common">Red palm weevil</name>
    <name type="synonym">Curculio ferrugineus</name>
    <dbReference type="NCBI Taxonomy" id="354439"/>
    <lineage>
        <taxon>Eukaryota</taxon>
        <taxon>Metazoa</taxon>
        <taxon>Ecdysozoa</taxon>
        <taxon>Arthropoda</taxon>
        <taxon>Hexapoda</taxon>
        <taxon>Insecta</taxon>
        <taxon>Pterygota</taxon>
        <taxon>Neoptera</taxon>
        <taxon>Endopterygota</taxon>
        <taxon>Coleoptera</taxon>
        <taxon>Polyphaga</taxon>
        <taxon>Cucujiformia</taxon>
        <taxon>Curculionidae</taxon>
        <taxon>Dryophthorinae</taxon>
        <taxon>Rhynchophorus</taxon>
    </lineage>
</organism>
<dbReference type="InterPro" id="IPR031962">
    <property type="entry name" value="DUF4781"/>
</dbReference>
<dbReference type="OrthoDB" id="6512497at2759"/>
<accession>A0A834ITQ3</accession>
<feature type="domain" description="DUF4781" evidence="2">
    <location>
        <begin position="284"/>
        <end position="576"/>
    </location>
</feature>
<keyword evidence="1" id="KW-0472">Membrane</keyword>
<gene>
    <name evidence="4" type="ORF">GWI33_006040</name>
</gene>
<evidence type="ECO:0000256" key="1">
    <source>
        <dbReference type="SAM" id="Phobius"/>
    </source>
</evidence>
<dbReference type="Pfam" id="PF16013">
    <property type="entry name" value="DUF4781"/>
    <property type="match status" value="1"/>
</dbReference>
<sequence>MEIEAINSCKNKLFSKGTDLIQDITLKNAISQMWISPPAERKLILLYLHNSEQSFSHMLCEKIGNSELITLLKKSFIMIGWDIEQEKYHDTLKLSLRNYINLSVLSDFITKRIAMAVCIMPFPNNTRIFKYFRGNISYGVMLDSLYNAENIFQEEIIREQLKHSNNDAKQSNGITSEKLQRTFAHLLCLRDYDRFEYDEHAYLKDKIGFALKGGTTEPGYDGETKKKVEHLYEVIASRSKNVEQFKDLIDIAFIFNCIEPLPSKIMSNKDTDTEQGSIEDITTVPIFVLRKCRGSDDPCRIFIDNEGQVYQTWTEYLTENKLYDCLITVPLDGRYQIQNDVVLLEKHLTNGKVCQNSQAKFWRTADDANLVAGIISGSIGLTNPLFPMAPQFFPIASIIAIGRLLGIASKAWLLGRGGRLLYNRETDGESSVMKSKDLEASINIGDGMLALINEGANFGLDYRLTRGYVISQGMVYGIKVIGVLNLGASFVSLFYTGYNLVIEWMYEGTPYVLYIIEEGLSLLFFLNDMYTFSKIAKLQPHRILKEFDEQSGRYIIRNIFNELSKDVISFQRDCLQSEGEIIFPLRKIHNRDEIFATLTKHSEEMNKKGIKFSTESNKIELNGISVDINEFVILNKMEAQIFLNKISTQGNNTISSGALRAIFHLTITNVLNDTNPIPLNRINLDINTSIDDIFKLLNVFNENTKLQLLHILEKGIHSISGKSGNYQLFSEINEVIPVKYQFFEYLYWIISYFTKEVNKTEKKYQEYEEQNLMGKSRHSNPMFDKMSPIYKKRAIAFFEYAVTACFQGGELKPEALSMILKYLSGWILKYIYDYNENKEKEIKRKNHSANNTKIRTDCKKCGGYYFQNK</sequence>
<evidence type="ECO:0000313" key="5">
    <source>
        <dbReference type="Proteomes" id="UP000625711"/>
    </source>
</evidence>
<dbReference type="Gene3D" id="3.40.30.10">
    <property type="entry name" value="Glutaredoxin"/>
    <property type="match status" value="1"/>
</dbReference>
<reference evidence="4" key="1">
    <citation type="submission" date="2020-08" db="EMBL/GenBank/DDBJ databases">
        <title>Genome sequencing and assembly of the red palm weevil Rhynchophorus ferrugineus.</title>
        <authorList>
            <person name="Dias G.B."/>
            <person name="Bergman C.M."/>
            <person name="Manee M."/>
        </authorList>
    </citation>
    <scope>NUCLEOTIDE SEQUENCE</scope>
    <source>
        <strain evidence="4">AA-2017</strain>
        <tissue evidence="4">Whole larva</tissue>
    </source>
</reference>
<evidence type="ECO:0008006" key="6">
    <source>
        <dbReference type="Google" id="ProtNLM"/>
    </source>
</evidence>
<feature type="domain" description="Fas-associated factor 1/2-like UAS" evidence="3">
    <location>
        <begin position="25"/>
        <end position="145"/>
    </location>
</feature>
<feature type="transmembrane region" description="Helical" evidence="1">
    <location>
        <begin position="392"/>
        <end position="414"/>
    </location>
</feature>
<dbReference type="EMBL" id="JAACXV010000029">
    <property type="protein sequence ID" value="KAF7286309.1"/>
    <property type="molecule type" value="Genomic_DNA"/>
</dbReference>
<dbReference type="InterPro" id="IPR049483">
    <property type="entry name" value="FAF1_2-like_UAS"/>
</dbReference>
<protein>
    <recommendedName>
        <fullName evidence="6">DUF4781 domain-containing protein</fullName>
    </recommendedName>
</protein>
<comment type="caution">
    <text evidence="4">The sequence shown here is derived from an EMBL/GenBank/DDBJ whole genome shotgun (WGS) entry which is preliminary data.</text>
</comment>
<dbReference type="Pfam" id="PF21021">
    <property type="entry name" value="FAF1"/>
    <property type="match status" value="1"/>
</dbReference>
<dbReference type="Proteomes" id="UP000625711">
    <property type="component" value="Unassembled WGS sequence"/>
</dbReference>
<evidence type="ECO:0000259" key="2">
    <source>
        <dbReference type="Pfam" id="PF16013"/>
    </source>
</evidence>
<name>A0A834ITQ3_RHYFE</name>
<keyword evidence="1" id="KW-0812">Transmembrane</keyword>
<dbReference type="PANTHER" id="PTHR21115:SF0">
    <property type="entry name" value="GH06117P-RELATED"/>
    <property type="match status" value="1"/>
</dbReference>
<feature type="transmembrane region" description="Helical" evidence="1">
    <location>
        <begin position="473"/>
        <end position="495"/>
    </location>
</feature>
<dbReference type="PANTHER" id="PTHR21115">
    <property type="entry name" value="GH06117P-RELATED"/>
    <property type="match status" value="1"/>
</dbReference>
<proteinExistence type="predicted"/>
<dbReference type="AlphaFoldDB" id="A0A834ITQ3"/>